<dbReference type="InterPro" id="IPR000415">
    <property type="entry name" value="Nitroreductase-like"/>
</dbReference>
<feature type="domain" description="Nitroreductase" evidence="4">
    <location>
        <begin position="7"/>
        <end position="176"/>
    </location>
</feature>
<dbReference type="PANTHER" id="PTHR23026:SF90">
    <property type="entry name" value="IODOTYROSINE DEIODINASE 1"/>
    <property type="match status" value="1"/>
</dbReference>
<evidence type="ECO:0000256" key="3">
    <source>
        <dbReference type="ARBA" id="ARBA00023002"/>
    </source>
</evidence>
<accession>A0A498R9N8</accession>
<dbReference type="RefSeq" id="WP_122627931.1">
    <property type="nucleotide sequence ID" value="NZ_UPPP01000070.1"/>
</dbReference>
<proteinExistence type="predicted"/>
<keyword evidence="3" id="KW-0560">Oxidoreductase</keyword>
<keyword evidence="6" id="KW-1185">Reference proteome</keyword>
<organism evidence="5 6">
    <name type="scientific">Lucifera butyrica</name>
    <dbReference type="NCBI Taxonomy" id="1351585"/>
    <lineage>
        <taxon>Bacteria</taxon>
        <taxon>Bacillati</taxon>
        <taxon>Bacillota</taxon>
        <taxon>Negativicutes</taxon>
        <taxon>Veillonellales</taxon>
        <taxon>Veillonellaceae</taxon>
        <taxon>Lucifera</taxon>
    </lineage>
</organism>
<keyword evidence="2" id="KW-0288">FMN</keyword>
<dbReference type="GO" id="GO:0016491">
    <property type="term" value="F:oxidoreductase activity"/>
    <property type="evidence" value="ECO:0007669"/>
    <property type="project" value="UniProtKB-KW"/>
</dbReference>
<evidence type="ECO:0000259" key="4">
    <source>
        <dbReference type="Pfam" id="PF00881"/>
    </source>
</evidence>
<dbReference type="PANTHER" id="PTHR23026">
    <property type="entry name" value="NADPH NITROREDUCTASE"/>
    <property type="match status" value="1"/>
</dbReference>
<dbReference type="Pfam" id="PF00881">
    <property type="entry name" value="Nitroreductase"/>
    <property type="match status" value="1"/>
</dbReference>
<protein>
    <submittedName>
        <fullName evidence="5">Nitroreductase</fullName>
    </submittedName>
</protein>
<dbReference type="AlphaFoldDB" id="A0A498R9N8"/>
<evidence type="ECO:0000313" key="6">
    <source>
        <dbReference type="Proteomes" id="UP000277811"/>
    </source>
</evidence>
<sequence>MNQLEFIYKRHSVRKFIAEPVPMEHIQEMIKAATYAPSGKNMQNWHFVVIANKEKIGHIADLVVAKNSALTKYLTDETKIKAFKGSVSYHTVFKGAPVLILAYAGPYDTTAGMLREAGIMAEEQIRELDRPNPGVQNVAAAMENFQLAAASLGYGTCWMTGPTYAGEEISAYIGFERTQEGYYLAAMTPLGVPAAREWTYPSRKPLEQILTVIE</sequence>
<reference evidence="5 6" key="1">
    <citation type="submission" date="2018-06" db="EMBL/GenBank/DDBJ databases">
        <authorList>
            <person name="Strepis N."/>
        </authorList>
    </citation>
    <scope>NUCLEOTIDE SEQUENCE [LARGE SCALE GENOMIC DNA]</scope>
    <source>
        <strain evidence="5">LUCI</strain>
    </source>
</reference>
<keyword evidence="1" id="KW-0285">Flavoprotein</keyword>
<evidence type="ECO:0000313" key="5">
    <source>
        <dbReference type="EMBL" id="VBB06982.1"/>
    </source>
</evidence>
<dbReference type="Gene3D" id="3.40.109.10">
    <property type="entry name" value="NADH Oxidase"/>
    <property type="match status" value="1"/>
</dbReference>
<dbReference type="OrthoDB" id="9783470at2"/>
<gene>
    <name evidence="5" type="ORF">LUCI_2226</name>
</gene>
<evidence type="ECO:0000256" key="2">
    <source>
        <dbReference type="ARBA" id="ARBA00022643"/>
    </source>
</evidence>
<name>A0A498R9N8_9FIRM</name>
<dbReference type="Proteomes" id="UP000277811">
    <property type="component" value="Unassembled WGS sequence"/>
</dbReference>
<evidence type="ECO:0000256" key="1">
    <source>
        <dbReference type="ARBA" id="ARBA00022630"/>
    </source>
</evidence>
<dbReference type="InterPro" id="IPR050627">
    <property type="entry name" value="Nitroreductase/BluB"/>
</dbReference>
<dbReference type="EMBL" id="UPPP01000070">
    <property type="protein sequence ID" value="VBB06982.1"/>
    <property type="molecule type" value="Genomic_DNA"/>
</dbReference>
<dbReference type="InterPro" id="IPR029479">
    <property type="entry name" value="Nitroreductase"/>
</dbReference>
<dbReference type="SUPFAM" id="SSF55469">
    <property type="entry name" value="FMN-dependent nitroreductase-like"/>
    <property type="match status" value="1"/>
</dbReference>